<evidence type="ECO:0000313" key="7">
    <source>
        <dbReference type="EMBL" id="EHQ34491.1"/>
    </source>
</evidence>
<feature type="transmembrane region" description="Helical" evidence="5">
    <location>
        <begin position="186"/>
        <end position="212"/>
    </location>
</feature>
<dbReference type="InterPro" id="IPR006977">
    <property type="entry name" value="Yip1_dom"/>
</dbReference>
<evidence type="ECO:0000256" key="3">
    <source>
        <dbReference type="ARBA" id="ARBA00022989"/>
    </source>
</evidence>
<organism evidence="7 8">
    <name type="scientific">Methanoplanus limicola DSM 2279</name>
    <dbReference type="NCBI Taxonomy" id="937775"/>
    <lineage>
        <taxon>Archaea</taxon>
        <taxon>Methanobacteriati</taxon>
        <taxon>Methanobacteriota</taxon>
        <taxon>Stenosarchaea group</taxon>
        <taxon>Methanomicrobia</taxon>
        <taxon>Methanomicrobiales</taxon>
        <taxon>Methanomicrobiaceae</taxon>
        <taxon>Methanoplanus</taxon>
    </lineage>
</organism>
<dbReference type="GO" id="GO:0016020">
    <property type="term" value="C:membrane"/>
    <property type="evidence" value="ECO:0007669"/>
    <property type="project" value="UniProtKB-SubCell"/>
</dbReference>
<evidence type="ECO:0000259" key="6">
    <source>
        <dbReference type="Pfam" id="PF04893"/>
    </source>
</evidence>
<dbReference type="Proteomes" id="UP000005741">
    <property type="component" value="Chromosome"/>
</dbReference>
<keyword evidence="2 5" id="KW-0812">Transmembrane</keyword>
<reference evidence="7 8" key="1">
    <citation type="submission" date="2011-10" db="EMBL/GenBank/DDBJ databases">
        <title>The Improved High-Quality Draft genome of Methanoplanus limicola DSM 2279.</title>
        <authorList>
            <consortium name="US DOE Joint Genome Institute (JGI-PGF)"/>
            <person name="Lucas S."/>
            <person name="Copeland A."/>
            <person name="Lapidus A."/>
            <person name="Glavina del Rio T."/>
            <person name="Dalin E."/>
            <person name="Tice H."/>
            <person name="Bruce D."/>
            <person name="Goodwin L."/>
            <person name="Pitluck S."/>
            <person name="Peters L."/>
            <person name="Mikhailova N."/>
            <person name="Lu M."/>
            <person name="Kyrpides N."/>
            <person name="Mavromatis K."/>
            <person name="Ivanova N."/>
            <person name="Markowitz V."/>
            <person name="Cheng J.-F."/>
            <person name="Hugenholtz P."/>
            <person name="Woyke T."/>
            <person name="Wu D."/>
            <person name="Wirth R."/>
            <person name="Brambilla E.-M."/>
            <person name="Klenk H.-P."/>
            <person name="Eisen J.A."/>
        </authorList>
    </citation>
    <scope>NUCLEOTIDE SEQUENCE [LARGE SCALE GENOMIC DNA]</scope>
    <source>
        <strain evidence="7 8">DSM 2279</strain>
    </source>
</reference>
<feature type="transmembrane region" description="Helical" evidence="5">
    <location>
        <begin position="276"/>
        <end position="302"/>
    </location>
</feature>
<feature type="transmembrane region" description="Helical" evidence="5">
    <location>
        <begin position="314"/>
        <end position="335"/>
    </location>
</feature>
<proteinExistence type="predicted"/>
<dbReference type="Pfam" id="PF04893">
    <property type="entry name" value="Yip1"/>
    <property type="match status" value="1"/>
</dbReference>
<dbReference type="RefSeq" id="WP_004076130.1">
    <property type="nucleotide sequence ID" value="NZ_CM001436.1"/>
</dbReference>
<dbReference type="InParanoid" id="H1Z115"/>
<evidence type="ECO:0000256" key="2">
    <source>
        <dbReference type="ARBA" id="ARBA00022692"/>
    </source>
</evidence>
<dbReference type="EMBL" id="CM001436">
    <property type="protein sequence ID" value="EHQ34491.1"/>
    <property type="molecule type" value="Genomic_DNA"/>
</dbReference>
<accession>H1Z115</accession>
<feature type="domain" description="Yip1" evidence="6">
    <location>
        <begin position="165"/>
        <end position="332"/>
    </location>
</feature>
<dbReference type="HOGENOM" id="CLU_808012_0_0_2"/>
<gene>
    <name evidence="7" type="ORF">Metlim_0350</name>
</gene>
<name>H1Z115_9EURY</name>
<feature type="transmembrane region" description="Helical" evidence="5">
    <location>
        <begin position="232"/>
        <end position="255"/>
    </location>
</feature>
<dbReference type="STRING" id="937775.Metlim_0350"/>
<dbReference type="OrthoDB" id="111200at2157"/>
<evidence type="ECO:0000256" key="1">
    <source>
        <dbReference type="ARBA" id="ARBA00004141"/>
    </source>
</evidence>
<comment type="subcellular location">
    <subcellularLocation>
        <location evidence="1">Membrane</location>
        <topology evidence="1">Multi-pass membrane protein</topology>
    </subcellularLocation>
</comment>
<evidence type="ECO:0000256" key="5">
    <source>
        <dbReference type="SAM" id="Phobius"/>
    </source>
</evidence>
<keyword evidence="8" id="KW-1185">Reference proteome</keyword>
<protein>
    <recommendedName>
        <fullName evidence="6">Yip1 domain-containing protein</fullName>
    </recommendedName>
</protein>
<keyword evidence="3 5" id="KW-1133">Transmembrane helix</keyword>
<evidence type="ECO:0000313" key="8">
    <source>
        <dbReference type="Proteomes" id="UP000005741"/>
    </source>
</evidence>
<dbReference type="AlphaFoldDB" id="H1Z115"/>
<keyword evidence="4 5" id="KW-0472">Membrane</keyword>
<sequence length="343" mass="38116">MDYQDYGRREVTLVQAAGALNSRLYQVSVTNMRIAFVPQDSTGVSPFSYYPDNILDYKLYEDPYGHPGVELEILFSNGISDIVHISFMEKSERDEIFYAVKATLEGMPDKFVEIMHNAQKKAEKKENKKAVTGKYSDEIYDNKKPEDINSEYRHNAVMSFPEKIKGFLLNPADTFYRASADSFSDAFIFALVMLGLSAVINIIVLIFIGPGIAPDGSVYATLKNMPAGDNVLLIIEFFVLMLLLLLIYGLLVFVFSKILGTDLMADESYVTTFYSAAPLGTVGLIPVFGLLIAPIWMIFLQFTGYSEGHGCETAKSAVCAVIPAVIMALIIYYVIFSGEVAFI</sequence>
<evidence type="ECO:0000256" key="4">
    <source>
        <dbReference type="ARBA" id="ARBA00023136"/>
    </source>
</evidence>